<evidence type="ECO:0000313" key="2">
    <source>
        <dbReference type="Proteomes" id="UP000305401"/>
    </source>
</evidence>
<proteinExistence type="predicted"/>
<sequence>MKYILNFITASAICLLATSCSIFSPQNKKNVTPAKVVADNSEIFDNEAPNGPASAQPSAVPNESQVDGEWTLFAVKGKQIKGENRPVIILNTADHRLYGNNGCNVINGDFAVGKGSSLTISNTLSSMAFCHDAPYESVINEGLGKVRNYNVSRRGHEYYLEMTDANNRSLFTWRKHNMEFINGSWTVKEVDGNKWPDNNDAKMVIDIQEQSIHGNTGCNLLNGKLLIDPDKSYSIQFQDIATTRKMCEPEVMKREVAFLVALEKVEYARKGKNNTIIMTDKENKPILVLKRLELNQSN</sequence>
<dbReference type="Proteomes" id="UP000305401">
    <property type="component" value="Unassembled WGS sequence"/>
</dbReference>
<protein>
    <submittedName>
        <fullName evidence="1">META domain-containing protein</fullName>
    </submittedName>
</protein>
<organism evidence="1 2">
    <name type="scientific">Muribaculum caecicola</name>
    <dbReference type="NCBI Taxonomy" id="3038144"/>
    <lineage>
        <taxon>Bacteria</taxon>
        <taxon>Pseudomonadati</taxon>
        <taxon>Bacteroidota</taxon>
        <taxon>Bacteroidia</taxon>
        <taxon>Bacteroidales</taxon>
        <taxon>Muribaculaceae</taxon>
        <taxon>Muribaculum</taxon>
    </lineage>
</organism>
<dbReference type="EMBL" id="SSTG01000034">
    <property type="protein sequence ID" value="THG53574.1"/>
    <property type="molecule type" value="Genomic_DNA"/>
</dbReference>
<name>A0AC61S6H1_9BACT</name>
<keyword evidence="2" id="KW-1185">Reference proteome</keyword>
<reference evidence="1" key="1">
    <citation type="submission" date="2019-04" db="EMBL/GenBank/DDBJ databases">
        <title>Microbes associate with the intestines of laboratory mice.</title>
        <authorList>
            <person name="Navarre W."/>
            <person name="Wong E."/>
            <person name="Huang K.C."/>
            <person name="Tropini C."/>
            <person name="Ng K."/>
            <person name="Yu B."/>
        </authorList>
    </citation>
    <scope>NUCLEOTIDE SEQUENCE</scope>
    <source>
        <strain evidence="1">NM86_A22</strain>
    </source>
</reference>
<comment type="caution">
    <text evidence="1">The sequence shown here is derived from an EMBL/GenBank/DDBJ whole genome shotgun (WGS) entry which is preliminary data.</text>
</comment>
<evidence type="ECO:0000313" key="1">
    <source>
        <dbReference type="EMBL" id="THG53574.1"/>
    </source>
</evidence>
<accession>A0AC61S6H1</accession>
<gene>
    <name evidence="1" type="ORF">E5990_04315</name>
</gene>